<name>A0A0P0XRR9_ORYSJ</name>
<feature type="region of interest" description="Disordered" evidence="1">
    <location>
        <begin position="1"/>
        <end position="52"/>
    </location>
</feature>
<dbReference type="Proteomes" id="UP000059680">
    <property type="component" value="Chromosome 10"/>
</dbReference>
<dbReference type="InParanoid" id="A0A0P0XRR9"/>
<dbReference type="Gramene" id="Os10t0156300-01">
    <property type="protein sequence ID" value="Os10t0156300-01"/>
    <property type="gene ID" value="Os10g0156300"/>
</dbReference>
<evidence type="ECO:0000313" key="3">
    <source>
        <dbReference type="Proteomes" id="UP000059680"/>
    </source>
</evidence>
<keyword evidence="3" id="KW-1185">Reference proteome</keyword>
<reference evidence="3" key="1">
    <citation type="journal article" date="2005" name="Nature">
        <title>The map-based sequence of the rice genome.</title>
        <authorList>
            <consortium name="International rice genome sequencing project (IRGSP)"/>
            <person name="Matsumoto T."/>
            <person name="Wu J."/>
            <person name="Kanamori H."/>
            <person name="Katayose Y."/>
            <person name="Fujisawa M."/>
            <person name="Namiki N."/>
            <person name="Mizuno H."/>
            <person name="Yamamoto K."/>
            <person name="Antonio B.A."/>
            <person name="Baba T."/>
            <person name="Sakata K."/>
            <person name="Nagamura Y."/>
            <person name="Aoki H."/>
            <person name="Arikawa K."/>
            <person name="Arita K."/>
            <person name="Bito T."/>
            <person name="Chiden Y."/>
            <person name="Fujitsuka N."/>
            <person name="Fukunaka R."/>
            <person name="Hamada M."/>
            <person name="Harada C."/>
            <person name="Hayashi A."/>
            <person name="Hijishita S."/>
            <person name="Honda M."/>
            <person name="Hosokawa S."/>
            <person name="Ichikawa Y."/>
            <person name="Idonuma A."/>
            <person name="Iijima M."/>
            <person name="Ikeda M."/>
            <person name="Ikeno M."/>
            <person name="Ito K."/>
            <person name="Ito S."/>
            <person name="Ito T."/>
            <person name="Ito Y."/>
            <person name="Ito Y."/>
            <person name="Iwabuchi A."/>
            <person name="Kamiya K."/>
            <person name="Karasawa W."/>
            <person name="Kurita K."/>
            <person name="Katagiri S."/>
            <person name="Kikuta A."/>
            <person name="Kobayashi H."/>
            <person name="Kobayashi N."/>
            <person name="Machita K."/>
            <person name="Maehara T."/>
            <person name="Masukawa M."/>
            <person name="Mizubayashi T."/>
            <person name="Mukai Y."/>
            <person name="Nagasaki H."/>
            <person name="Nagata Y."/>
            <person name="Naito S."/>
            <person name="Nakashima M."/>
            <person name="Nakama Y."/>
            <person name="Nakamichi Y."/>
            <person name="Nakamura M."/>
            <person name="Meguro A."/>
            <person name="Negishi M."/>
            <person name="Ohta I."/>
            <person name="Ohta T."/>
            <person name="Okamoto M."/>
            <person name="Ono N."/>
            <person name="Saji S."/>
            <person name="Sakaguchi M."/>
            <person name="Sakai K."/>
            <person name="Shibata M."/>
            <person name="Shimokawa T."/>
            <person name="Song J."/>
            <person name="Takazaki Y."/>
            <person name="Terasawa K."/>
            <person name="Tsugane M."/>
            <person name="Tsuji K."/>
            <person name="Ueda S."/>
            <person name="Waki K."/>
            <person name="Yamagata H."/>
            <person name="Yamamoto M."/>
            <person name="Yamamoto S."/>
            <person name="Yamane H."/>
            <person name="Yoshiki S."/>
            <person name="Yoshihara R."/>
            <person name="Yukawa K."/>
            <person name="Zhong H."/>
            <person name="Yano M."/>
            <person name="Yuan Q."/>
            <person name="Ouyang S."/>
            <person name="Liu J."/>
            <person name="Jones K.M."/>
            <person name="Gansberger K."/>
            <person name="Moffat K."/>
            <person name="Hill J."/>
            <person name="Bera J."/>
            <person name="Fadrosh D."/>
            <person name="Jin S."/>
            <person name="Johri S."/>
            <person name="Kim M."/>
            <person name="Overton L."/>
            <person name="Reardon M."/>
            <person name="Tsitrin T."/>
            <person name="Vuong H."/>
            <person name="Weaver B."/>
            <person name="Ciecko A."/>
            <person name="Tallon L."/>
            <person name="Jackson J."/>
            <person name="Pai G."/>
            <person name="Aken S.V."/>
            <person name="Utterback T."/>
            <person name="Reidmuller S."/>
            <person name="Feldblyum T."/>
            <person name="Hsiao J."/>
            <person name="Zismann V."/>
            <person name="Iobst S."/>
            <person name="de Vazeille A.R."/>
            <person name="Buell C.R."/>
            <person name="Ying K."/>
            <person name="Li Y."/>
            <person name="Lu T."/>
            <person name="Huang Y."/>
            <person name="Zhao Q."/>
            <person name="Feng Q."/>
            <person name="Zhang L."/>
            <person name="Zhu J."/>
            <person name="Weng Q."/>
            <person name="Mu J."/>
            <person name="Lu Y."/>
            <person name="Fan D."/>
            <person name="Liu Y."/>
            <person name="Guan J."/>
            <person name="Zhang Y."/>
            <person name="Yu S."/>
            <person name="Liu X."/>
            <person name="Zhang Y."/>
            <person name="Hong G."/>
            <person name="Han B."/>
            <person name="Choisne N."/>
            <person name="Demange N."/>
            <person name="Orjeda G."/>
            <person name="Samain S."/>
            <person name="Cattolico L."/>
            <person name="Pelletier E."/>
            <person name="Couloux A."/>
            <person name="Segurens B."/>
            <person name="Wincker P."/>
            <person name="D'Hont A."/>
            <person name="Scarpelli C."/>
            <person name="Weissenbach J."/>
            <person name="Salanoubat M."/>
            <person name="Quetier F."/>
            <person name="Yu Y."/>
            <person name="Kim H.R."/>
            <person name="Rambo T."/>
            <person name="Currie J."/>
            <person name="Collura K."/>
            <person name="Luo M."/>
            <person name="Yang T."/>
            <person name="Ammiraju J.S.S."/>
            <person name="Engler F."/>
            <person name="Soderlund C."/>
            <person name="Wing R.A."/>
            <person name="Palmer L.E."/>
            <person name="de la Bastide M."/>
            <person name="Spiegel L."/>
            <person name="Nascimento L."/>
            <person name="Zutavern T."/>
            <person name="O'Shaughnessy A."/>
            <person name="Dike S."/>
            <person name="Dedhia N."/>
            <person name="Preston R."/>
            <person name="Balija V."/>
            <person name="McCombie W.R."/>
            <person name="Chow T."/>
            <person name="Chen H."/>
            <person name="Chung M."/>
            <person name="Chen C."/>
            <person name="Shaw J."/>
            <person name="Wu H."/>
            <person name="Hsiao K."/>
            <person name="Chao Y."/>
            <person name="Chu M."/>
            <person name="Cheng C."/>
            <person name="Hour A."/>
            <person name="Lee P."/>
            <person name="Lin S."/>
            <person name="Lin Y."/>
            <person name="Liou J."/>
            <person name="Liu S."/>
            <person name="Hsing Y."/>
            <person name="Raghuvanshi S."/>
            <person name="Mohanty A."/>
            <person name="Bharti A.K."/>
            <person name="Gaur A."/>
            <person name="Gupta V."/>
            <person name="Kumar D."/>
            <person name="Ravi V."/>
            <person name="Vij S."/>
            <person name="Kapur A."/>
            <person name="Khurana P."/>
            <person name="Khurana P."/>
            <person name="Khurana J.P."/>
            <person name="Tyagi A.K."/>
            <person name="Gaikwad K."/>
            <person name="Singh A."/>
            <person name="Dalal V."/>
            <person name="Srivastava S."/>
            <person name="Dixit A."/>
            <person name="Pal A.K."/>
            <person name="Ghazi I.A."/>
            <person name="Yadav M."/>
            <person name="Pandit A."/>
            <person name="Bhargava A."/>
            <person name="Sureshbabu K."/>
            <person name="Batra K."/>
            <person name="Sharma T.R."/>
            <person name="Mohapatra T."/>
            <person name="Singh N.K."/>
            <person name="Messing J."/>
            <person name="Nelson A.B."/>
            <person name="Fuks G."/>
            <person name="Kavchok S."/>
            <person name="Keizer G."/>
            <person name="Linton E."/>
            <person name="Llaca V."/>
            <person name="Song R."/>
            <person name="Tanyolac B."/>
            <person name="Young S."/>
            <person name="Ho-Il K."/>
            <person name="Hahn J.H."/>
            <person name="Sangsakoo G."/>
            <person name="Vanavichit A."/>
            <person name="de Mattos Luiz.A.T."/>
            <person name="Zimmer P.D."/>
            <person name="Malone G."/>
            <person name="Dellagostin O."/>
            <person name="de Oliveira A.C."/>
            <person name="Bevan M."/>
            <person name="Bancroft I."/>
            <person name="Minx P."/>
            <person name="Cordum H."/>
            <person name="Wilson R."/>
            <person name="Cheng Z."/>
            <person name="Jin W."/>
            <person name="Jiang J."/>
            <person name="Leong S.A."/>
            <person name="Iwama H."/>
            <person name="Gojobori T."/>
            <person name="Itoh T."/>
            <person name="Niimura Y."/>
            <person name="Fujii Y."/>
            <person name="Habara T."/>
            <person name="Sakai H."/>
            <person name="Sato Y."/>
            <person name="Wilson G."/>
            <person name="Kumar K."/>
            <person name="McCouch S."/>
            <person name="Juretic N."/>
            <person name="Hoen D."/>
            <person name="Wright S."/>
            <person name="Bruskiewich R."/>
            <person name="Bureau T."/>
            <person name="Miyao A."/>
            <person name="Hirochika H."/>
            <person name="Nishikawa T."/>
            <person name="Kadowaki K."/>
            <person name="Sugiura M."/>
            <person name="Burr B."/>
            <person name="Sasaki T."/>
        </authorList>
    </citation>
    <scope>NUCLEOTIDE SEQUENCE [LARGE SCALE GENOMIC DNA]</scope>
    <source>
        <strain evidence="3">cv. Nipponbare</strain>
    </source>
</reference>
<accession>A0A0P0XRR9</accession>
<evidence type="ECO:0000313" key="2">
    <source>
        <dbReference type="EMBL" id="BAT09947.1"/>
    </source>
</evidence>
<sequence length="52" mass="5298">PPGCSVHGEAEGGGAVTPRHHAATGRELGNKLPRRRWLPAPGAQGPWPVGPG</sequence>
<proteinExistence type="predicted"/>
<evidence type="ECO:0000256" key="1">
    <source>
        <dbReference type="SAM" id="MobiDB-lite"/>
    </source>
</evidence>
<reference evidence="2 3" key="2">
    <citation type="journal article" date="2013" name="Plant Cell Physiol.">
        <title>Rice Annotation Project Database (RAP-DB): an integrative and interactive database for rice genomics.</title>
        <authorList>
            <person name="Sakai H."/>
            <person name="Lee S.S."/>
            <person name="Tanaka T."/>
            <person name="Numa H."/>
            <person name="Kim J."/>
            <person name="Kawahara Y."/>
            <person name="Wakimoto H."/>
            <person name="Yang C.C."/>
            <person name="Iwamoto M."/>
            <person name="Abe T."/>
            <person name="Yamada Y."/>
            <person name="Muto A."/>
            <person name="Inokuchi H."/>
            <person name="Ikemura T."/>
            <person name="Matsumoto T."/>
            <person name="Sasaki T."/>
            <person name="Itoh T."/>
        </authorList>
    </citation>
    <scope>NUCLEOTIDE SEQUENCE [LARGE SCALE GENOMIC DNA]</scope>
    <source>
        <strain evidence="3">cv. Nipponbare</strain>
    </source>
</reference>
<gene>
    <name evidence="2" type="ordered locus">Os10g0156300</name>
    <name evidence="2" type="ORF">OSNPB_100156300</name>
</gene>
<dbReference type="EMBL" id="AP014966">
    <property type="protein sequence ID" value="BAT09947.1"/>
    <property type="molecule type" value="Genomic_DNA"/>
</dbReference>
<protein>
    <submittedName>
        <fullName evidence="2">Os10g0156300 protein</fullName>
    </submittedName>
</protein>
<dbReference type="AlphaFoldDB" id="A0A0P0XRR9"/>
<feature type="non-terminal residue" evidence="2">
    <location>
        <position position="1"/>
    </location>
</feature>
<reference evidence="2 3" key="3">
    <citation type="journal article" date="2013" name="Rice">
        <title>Improvement of the Oryza sativa Nipponbare reference genome using next generation sequence and optical map data.</title>
        <authorList>
            <person name="Kawahara Y."/>
            <person name="de la Bastide M."/>
            <person name="Hamilton J.P."/>
            <person name="Kanamori H."/>
            <person name="McCombie W.R."/>
            <person name="Ouyang S."/>
            <person name="Schwartz D.C."/>
            <person name="Tanaka T."/>
            <person name="Wu J."/>
            <person name="Zhou S."/>
            <person name="Childs K.L."/>
            <person name="Davidson R.M."/>
            <person name="Lin H."/>
            <person name="Quesada-Ocampo L."/>
            <person name="Vaillancourt B."/>
            <person name="Sakai H."/>
            <person name="Lee S.S."/>
            <person name="Kim J."/>
            <person name="Numa H."/>
            <person name="Itoh T."/>
            <person name="Buell C.R."/>
            <person name="Matsumoto T."/>
        </authorList>
    </citation>
    <scope>NUCLEOTIDE SEQUENCE [LARGE SCALE GENOMIC DNA]</scope>
    <source>
        <strain evidence="3">cv. Nipponbare</strain>
    </source>
</reference>
<dbReference type="PaxDb" id="39947-A0A0P0XRR9"/>
<organism evidence="2 3">
    <name type="scientific">Oryza sativa subsp. japonica</name>
    <name type="common">Rice</name>
    <dbReference type="NCBI Taxonomy" id="39947"/>
    <lineage>
        <taxon>Eukaryota</taxon>
        <taxon>Viridiplantae</taxon>
        <taxon>Streptophyta</taxon>
        <taxon>Embryophyta</taxon>
        <taxon>Tracheophyta</taxon>
        <taxon>Spermatophyta</taxon>
        <taxon>Magnoliopsida</taxon>
        <taxon>Liliopsida</taxon>
        <taxon>Poales</taxon>
        <taxon>Poaceae</taxon>
        <taxon>BOP clade</taxon>
        <taxon>Oryzoideae</taxon>
        <taxon>Oryzeae</taxon>
        <taxon>Oryzinae</taxon>
        <taxon>Oryza</taxon>
        <taxon>Oryza sativa</taxon>
    </lineage>
</organism>